<evidence type="ECO:0000313" key="3">
    <source>
        <dbReference type="Proteomes" id="UP000291101"/>
    </source>
</evidence>
<evidence type="ECO:0000256" key="1">
    <source>
        <dbReference type="SAM" id="Phobius"/>
    </source>
</evidence>
<name>A0A4Q2T2A3_9ACTN</name>
<evidence type="ECO:0000313" key="2">
    <source>
        <dbReference type="EMBL" id="RYC10888.1"/>
    </source>
</evidence>
<keyword evidence="1" id="KW-0472">Membrane</keyword>
<protein>
    <submittedName>
        <fullName evidence="2">Uncharacterized protein</fullName>
    </submittedName>
</protein>
<dbReference type="Proteomes" id="UP000291101">
    <property type="component" value="Unassembled WGS sequence"/>
</dbReference>
<dbReference type="AlphaFoldDB" id="A0A4Q2T2A3"/>
<keyword evidence="3" id="KW-1185">Reference proteome</keyword>
<dbReference type="EMBL" id="SDWV01000010">
    <property type="protein sequence ID" value="RYC10888.1"/>
    <property type="molecule type" value="Genomic_DNA"/>
</dbReference>
<accession>A0A4Q2T2A3</accession>
<keyword evidence="1" id="KW-1133">Transmembrane helix</keyword>
<dbReference type="RefSeq" id="WP_129427081.1">
    <property type="nucleotide sequence ID" value="NZ_SDWV01000010.1"/>
</dbReference>
<feature type="transmembrane region" description="Helical" evidence="1">
    <location>
        <begin position="6"/>
        <end position="27"/>
    </location>
</feature>
<comment type="caution">
    <text evidence="2">The sequence shown here is derived from an EMBL/GenBank/DDBJ whole genome shotgun (WGS) entry which is preliminary data.</text>
</comment>
<keyword evidence="1" id="KW-0812">Transmembrane</keyword>
<dbReference type="OrthoDB" id="5198132at2"/>
<gene>
    <name evidence="2" type="ORF">EUA94_11845</name>
</gene>
<reference evidence="2 3" key="1">
    <citation type="submission" date="2019-01" db="EMBL/GenBank/DDBJ databases">
        <title>Novel species of Nocardioides.</title>
        <authorList>
            <person name="Liu Q."/>
            <person name="X Y.-H."/>
        </authorList>
    </citation>
    <scope>NUCLEOTIDE SEQUENCE [LARGE SCALE GENOMIC DNA]</scope>
    <source>
        <strain evidence="2 3">HLT2-9</strain>
    </source>
</reference>
<organism evidence="2 3">
    <name type="scientific">Nocardioides zhouii</name>
    <dbReference type="NCBI Taxonomy" id="1168729"/>
    <lineage>
        <taxon>Bacteria</taxon>
        <taxon>Bacillati</taxon>
        <taxon>Actinomycetota</taxon>
        <taxon>Actinomycetes</taxon>
        <taxon>Propionibacteriales</taxon>
        <taxon>Nocardioidaceae</taxon>
        <taxon>Nocardioides</taxon>
    </lineage>
</organism>
<sequence>MLDIGLFELLVFSVPILVTLTVAYWVIRLAVRHGTLDAYRIDRVDQRIAGMQAATRRTQKTYGGSEPE</sequence>
<proteinExistence type="predicted"/>